<proteinExistence type="predicted"/>
<dbReference type="Gene3D" id="3.40.50.410">
    <property type="entry name" value="von Willebrand factor, type A domain"/>
    <property type="match status" value="1"/>
</dbReference>
<dbReference type="InterPro" id="IPR011989">
    <property type="entry name" value="ARM-like"/>
</dbReference>
<dbReference type="InterPro" id="IPR036465">
    <property type="entry name" value="vWFA_dom_sf"/>
</dbReference>
<dbReference type="PROSITE" id="PS50234">
    <property type="entry name" value="VWFA"/>
    <property type="match status" value="1"/>
</dbReference>
<dbReference type="SUPFAM" id="SSF48371">
    <property type="entry name" value="ARM repeat"/>
    <property type="match status" value="1"/>
</dbReference>
<dbReference type="AlphaFoldDB" id="A0A5C6APP4"/>
<dbReference type="PANTHER" id="PTHR10338:SF108">
    <property type="entry name" value="INTER-ALPHA-TRYPSIN INHIBITOR HEAVY CHAIN H4-LIKE PROTEIN"/>
    <property type="match status" value="1"/>
</dbReference>
<evidence type="ECO:0000313" key="2">
    <source>
        <dbReference type="EMBL" id="TWU01497.1"/>
    </source>
</evidence>
<dbReference type="InterPro" id="IPR016024">
    <property type="entry name" value="ARM-type_fold"/>
</dbReference>
<dbReference type="InterPro" id="IPR050934">
    <property type="entry name" value="ITIH"/>
</dbReference>
<gene>
    <name evidence="2" type="ORF">Pla100_12320</name>
</gene>
<dbReference type="EMBL" id="SJPM01000002">
    <property type="protein sequence ID" value="TWU01497.1"/>
    <property type="molecule type" value="Genomic_DNA"/>
</dbReference>
<dbReference type="PANTHER" id="PTHR10338">
    <property type="entry name" value="INTER-ALPHA-TRYPSIN INHIBITOR HEAVY CHAIN FAMILY MEMBER"/>
    <property type="match status" value="1"/>
</dbReference>
<dbReference type="RefSeq" id="WP_197167733.1">
    <property type="nucleotide sequence ID" value="NZ_SJPM01000002.1"/>
</dbReference>
<organism evidence="2 3">
    <name type="scientific">Neorhodopirellula pilleata</name>
    <dbReference type="NCBI Taxonomy" id="2714738"/>
    <lineage>
        <taxon>Bacteria</taxon>
        <taxon>Pseudomonadati</taxon>
        <taxon>Planctomycetota</taxon>
        <taxon>Planctomycetia</taxon>
        <taxon>Pirellulales</taxon>
        <taxon>Pirellulaceae</taxon>
        <taxon>Neorhodopirellula</taxon>
    </lineage>
</organism>
<comment type="caution">
    <text evidence="2">The sequence shown here is derived from an EMBL/GenBank/DDBJ whole genome shotgun (WGS) entry which is preliminary data.</text>
</comment>
<dbReference type="Proteomes" id="UP000316213">
    <property type="component" value="Unassembled WGS sequence"/>
</dbReference>
<accession>A0A5C6APP4</accession>
<dbReference type="InterPro" id="IPR002035">
    <property type="entry name" value="VWF_A"/>
</dbReference>
<evidence type="ECO:0000313" key="3">
    <source>
        <dbReference type="Proteomes" id="UP000316213"/>
    </source>
</evidence>
<feature type="domain" description="VWFA" evidence="1">
    <location>
        <begin position="297"/>
        <end position="461"/>
    </location>
</feature>
<dbReference type="Gene3D" id="1.25.10.10">
    <property type="entry name" value="Leucine-rich Repeat Variant"/>
    <property type="match status" value="1"/>
</dbReference>
<protein>
    <submittedName>
        <fullName evidence="2">von Willebrand factor type A domain protein</fullName>
    </submittedName>
</protein>
<dbReference type="SUPFAM" id="SSF53300">
    <property type="entry name" value="vWA-like"/>
    <property type="match status" value="1"/>
</dbReference>
<reference evidence="2 3" key="1">
    <citation type="submission" date="2019-02" db="EMBL/GenBank/DDBJ databases">
        <title>Deep-cultivation of Planctomycetes and their phenomic and genomic characterization uncovers novel biology.</title>
        <authorList>
            <person name="Wiegand S."/>
            <person name="Jogler M."/>
            <person name="Boedeker C."/>
            <person name="Pinto D."/>
            <person name="Vollmers J."/>
            <person name="Rivas-Marin E."/>
            <person name="Kohn T."/>
            <person name="Peeters S.H."/>
            <person name="Heuer A."/>
            <person name="Rast P."/>
            <person name="Oberbeckmann S."/>
            <person name="Bunk B."/>
            <person name="Jeske O."/>
            <person name="Meyerdierks A."/>
            <person name="Storesund J.E."/>
            <person name="Kallscheuer N."/>
            <person name="Luecker S."/>
            <person name="Lage O.M."/>
            <person name="Pohl T."/>
            <person name="Merkel B.J."/>
            <person name="Hornburger P."/>
            <person name="Mueller R.-W."/>
            <person name="Bruemmer F."/>
            <person name="Labrenz M."/>
            <person name="Spormann A.M."/>
            <person name="Op Den Camp H."/>
            <person name="Overmann J."/>
            <person name="Amann R."/>
            <person name="Jetten M.S.M."/>
            <person name="Mascher T."/>
            <person name="Medema M.H."/>
            <person name="Devos D.P."/>
            <person name="Kaster A.-K."/>
            <person name="Ovreas L."/>
            <person name="Rohde M."/>
            <person name="Galperin M.Y."/>
            <person name="Jogler C."/>
        </authorList>
    </citation>
    <scope>NUCLEOTIDE SEQUENCE [LARGE SCALE GENOMIC DNA]</scope>
    <source>
        <strain evidence="2 3">Pla100</strain>
    </source>
</reference>
<evidence type="ECO:0000259" key="1">
    <source>
        <dbReference type="PROSITE" id="PS50234"/>
    </source>
</evidence>
<dbReference type="SMART" id="SM00327">
    <property type="entry name" value="VWA"/>
    <property type="match status" value="1"/>
</dbReference>
<name>A0A5C6APP4_9BACT</name>
<keyword evidence="3" id="KW-1185">Reference proteome</keyword>
<sequence>MKRLGLCVVFAIAISGVLVPNWLPGVCLHCVTADEPADDFQTAAQRRLYRILIGRSEKSRANVVSRLALSPEDIHSEIEVLVAAAEMLLQQRADELAAEKPDTRTRQSGESTSESLLAMIALIAKDPSPLALPLIQKALHHEDDLIAMAAMDAVGSHGLDDALDDLTAQIKRPEFDERYAYRFALVRAIAQLHDPRAIEWLQKLYRQLDGQLRHEIQGRLADVDLRDFDGDAERLRQWQDEHPISAILDQVLLDIEPPVKSETESTTIELQPVTSSSGQRPKLARNQYYGIDLHAARMLFIIDRSGSMREPAHYGTRLQRAKTELVQTINGLSSQTQFGIMAFDTTIGLFRDELVDATDENKRAATAFVDRIMLGQKTNTHGALVDASDFDDQLEAVFLLTDGRPTFGKVTRPDLIIEDMIRRNRTRHLKFHTIGIGDLGNTVVFLKTLAEETGGEFKQVP</sequence>
<dbReference type="Pfam" id="PF13768">
    <property type="entry name" value="VWA_3"/>
    <property type="match status" value="1"/>
</dbReference>